<dbReference type="Pfam" id="PF20653">
    <property type="entry name" value="COG6_C"/>
    <property type="match status" value="1"/>
</dbReference>
<sequence>MSSDIGTEMDTAKRSLNTTTRAGDAVANTDAVSILNELYPTANLTTIQKHAKRDLRRETKRATRDFCTALRNISDVLGTVQEEIAHSLQICTSTKASLESARLQAQPVLEQALALKEQMKTADMHERLAKNLVSRLTLSDEEQAIILDDETPIDHQFFAVIDRLHSILQDSQTVDRVQTIVSSPSTDAITNTPNHAASSILTKTPERLGAMDDVRQRNTAFLDTAYRRVAKYASSNLRRLPIEGAEGSDTLRDALGRLAHREDLFRSVLFSFAESRNIQIPGAFEKAMTVGQSATGHSARPIELHAHDASRYVSDMLAWVHQLLANERDLIASLLCRLTPRDEPLSNASSTPQRRRRIGERHPGIDTSVDWSDTGPLLRPGCTTLEGPVFDSLIRKILDSNIVGCCHPLKTRVLQTLHSLSDSFVILQLISLLCFYRSTMQNTMGSRTKLNDTLQQLVDAAELAFTRSLQAYASSQLASLSSLPEHSALAVVQDAANHIQALLKDCQLTVQANQSSSEDLRRLQTSVISHCIKPLQTHVLQYANQLKNSNPDTTDGWSRYLRWSSTSNQSQQPKDTRQWQSSLFTAQALVPVWVCFYLLIQHALEPYLCDLDLNQVPIQSHLVKVLENLIDTHVCCALIKLSTLLHEASLPSLTDAGNLTTAPTQEALQGFLASSEVLIPSSHLHSLSLPLRNAVHKAALTRFVHQYTEAQPTSSSLPTPTEVAMILDIPLHNQVYTTAELAKQILVDLSSTKST</sequence>
<evidence type="ECO:0000259" key="13">
    <source>
        <dbReference type="Pfam" id="PF20653"/>
    </source>
</evidence>
<dbReference type="InterPro" id="IPR010490">
    <property type="entry name" value="COG6"/>
</dbReference>
<organism evidence="14 15">
    <name type="scientific">Malassezia psittaci</name>
    <dbReference type="NCBI Taxonomy" id="1821823"/>
    <lineage>
        <taxon>Eukaryota</taxon>
        <taxon>Fungi</taxon>
        <taxon>Dikarya</taxon>
        <taxon>Basidiomycota</taxon>
        <taxon>Ustilaginomycotina</taxon>
        <taxon>Malasseziomycetes</taxon>
        <taxon>Malasseziales</taxon>
        <taxon>Malasseziaceae</taxon>
        <taxon>Malassezia</taxon>
    </lineage>
</organism>
<evidence type="ECO:0000256" key="3">
    <source>
        <dbReference type="ARBA" id="ARBA00020973"/>
    </source>
</evidence>
<keyword evidence="6 10" id="KW-0333">Golgi apparatus</keyword>
<reference evidence="14" key="1">
    <citation type="submission" date="2023-02" db="EMBL/GenBank/DDBJ databases">
        <title>Mating type loci evolution in Malassezia.</title>
        <authorList>
            <person name="Coelho M.A."/>
        </authorList>
    </citation>
    <scope>NUCLEOTIDE SEQUENCE</scope>
    <source>
        <strain evidence="14">CBS 14136</strain>
    </source>
</reference>
<keyword evidence="15" id="KW-1185">Reference proteome</keyword>
<comment type="subcellular location">
    <subcellularLocation>
        <location evidence="1 10">Golgi apparatus membrane</location>
        <topology evidence="1 10">Peripheral membrane protein</topology>
    </subcellularLocation>
</comment>
<dbReference type="PANTHER" id="PTHR21506">
    <property type="entry name" value="COMPONENT OF OLIGOMERIC GOLGI COMPLEX 6"/>
    <property type="match status" value="1"/>
</dbReference>
<dbReference type="GO" id="GO:0000139">
    <property type="term" value="C:Golgi membrane"/>
    <property type="evidence" value="ECO:0007669"/>
    <property type="project" value="UniProtKB-SubCell"/>
</dbReference>
<keyword evidence="7 10" id="KW-0472">Membrane</keyword>
<comment type="function">
    <text evidence="9">Acts as a component of the peripheral membrane COG complex that is involved in intra-Golgi protein trafficking. COG is located at the cis-Golgi, and regulates tethering of retrograde intra-Golgi vesicles and possibly a number of other membrane trafficking events.</text>
</comment>
<comment type="function">
    <text evidence="10">Acts as component of the peripheral membrane COG complex that is involved in intra-Golgi protein trafficking. COG is located at the cis-Golgi, and regulates tethering of retrograde intra-Golgi vesicles and possibly a number of other membrane trafficking events.</text>
</comment>
<comment type="subunit">
    <text evidence="10">Component of the conserved oligomeric Golgi complex.</text>
</comment>
<dbReference type="GO" id="GO:0006891">
    <property type="term" value="P:intra-Golgi vesicle-mediated transport"/>
    <property type="evidence" value="ECO:0007669"/>
    <property type="project" value="UniProtKB-UniRule"/>
</dbReference>
<dbReference type="InterPro" id="IPR048368">
    <property type="entry name" value="COG6_N"/>
</dbReference>
<protein>
    <recommendedName>
        <fullName evidence="3 10">Conserved oligomeric Golgi complex subunit 6</fullName>
        <shortName evidence="10">COG complex subunit 6</shortName>
    </recommendedName>
    <alternativeName>
        <fullName evidence="8 10">Component of oligomeric Golgi complex 6</fullName>
    </alternativeName>
</protein>
<dbReference type="Proteomes" id="UP001214628">
    <property type="component" value="Chromosome 3"/>
</dbReference>
<evidence type="ECO:0000256" key="2">
    <source>
        <dbReference type="ARBA" id="ARBA00011023"/>
    </source>
</evidence>
<evidence type="ECO:0000256" key="1">
    <source>
        <dbReference type="ARBA" id="ARBA00004395"/>
    </source>
</evidence>
<evidence type="ECO:0000259" key="12">
    <source>
        <dbReference type="Pfam" id="PF06419"/>
    </source>
</evidence>
<dbReference type="GO" id="GO:0017119">
    <property type="term" value="C:Golgi transport complex"/>
    <property type="evidence" value="ECO:0007669"/>
    <property type="project" value="UniProtKB-UniRule"/>
</dbReference>
<evidence type="ECO:0000256" key="8">
    <source>
        <dbReference type="ARBA" id="ARBA00031348"/>
    </source>
</evidence>
<evidence type="ECO:0000256" key="11">
    <source>
        <dbReference type="SAM" id="MobiDB-lite"/>
    </source>
</evidence>
<dbReference type="SMART" id="SM01087">
    <property type="entry name" value="COG6"/>
    <property type="match status" value="1"/>
</dbReference>
<name>A0AAF0F641_9BASI</name>
<feature type="region of interest" description="Disordered" evidence="11">
    <location>
        <begin position="343"/>
        <end position="370"/>
    </location>
</feature>
<accession>A0AAF0F641</accession>
<evidence type="ECO:0000256" key="4">
    <source>
        <dbReference type="ARBA" id="ARBA00022448"/>
    </source>
</evidence>
<dbReference type="AlphaFoldDB" id="A0AAF0F641"/>
<feature type="domain" description="Conserved oligomeric complex COG6 N-terminal" evidence="12">
    <location>
        <begin position="46"/>
        <end position="146"/>
    </location>
</feature>
<evidence type="ECO:0000256" key="10">
    <source>
        <dbReference type="RuleBase" id="RU365075"/>
    </source>
</evidence>
<gene>
    <name evidence="14" type="primary">COG6</name>
    <name evidence="14" type="ORF">MPSI1_002455</name>
</gene>
<keyword evidence="5 10" id="KW-0653">Protein transport</keyword>
<evidence type="ECO:0000256" key="5">
    <source>
        <dbReference type="ARBA" id="ARBA00022927"/>
    </source>
</evidence>
<evidence type="ECO:0000313" key="14">
    <source>
        <dbReference type="EMBL" id="WFD43791.1"/>
    </source>
</evidence>
<dbReference type="EMBL" id="CP118377">
    <property type="protein sequence ID" value="WFD43791.1"/>
    <property type="molecule type" value="Genomic_DNA"/>
</dbReference>
<proteinExistence type="inferred from homology"/>
<dbReference type="PANTHER" id="PTHR21506:SF0">
    <property type="entry name" value="CONSERVED OLIGOMERIC GOLGI COMPLEX SUBUNIT 6"/>
    <property type="match status" value="1"/>
</dbReference>
<evidence type="ECO:0000313" key="15">
    <source>
        <dbReference type="Proteomes" id="UP001214628"/>
    </source>
</evidence>
<evidence type="ECO:0000256" key="7">
    <source>
        <dbReference type="ARBA" id="ARBA00023136"/>
    </source>
</evidence>
<dbReference type="GO" id="GO:0015031">
    <property type="term" value="P:protein transport"/>
    <property type="evidence" value="ECO:0007669"/>
    <property type="project" value="UniProtKB-KW"/>
</dbReference>
<keyword evidence="4 10" id="KW-0813">Transport</keyword>
<feature type="domain" description="Conserved Oligomeric Golgi complex subunit 6 C-terminal" evidence="13">
    <location>
        <begin position="219"/>
        <end position="709"/>
    </location>
</feature>
<dbReference type="InterPro" id="IPR048369">
    <property type="entry name" value="COG6_C"/>
</dbReference>
<evidence type="ECO:0000256" key="6">
    <source>
        <dbReference type="ARBA" id="ARBA00023034"/>
    </source>
</evidence>
<evidence type="ECO:0000256" key="9">
    <source>
        <dbReference type="ARBA" id="ARBA00043873"/>
    </source>
</evidence>
<dbReference type="Pfam" id="PF06419">
    <property type="entry name" value="COG6_N"/>
    <property type="match status" value="1"/>
</dbReference>
<comment type="similarity">
    <text evidence="2 10">Belongs to the COG6 family.</text>
</comment>